<protein>
    <submittedName>
        <fullName evidence="1">7654_t:CDS:1</fullName>
    </submittedName>
</protein>
<evidence type="ECO:0000313" key="2">
    <source>
        <dbReference type="Proteomes" id="UP000789570"/>
    </source>
</evidence>
<comment type="caution">
    <text evidence="1">The sequence shown here is derived from an EMBL/GenBank/DDBJ whole genome shotgun (WGS) entry which is preliminary data.</text>
</comment>
<reference evidence="1" key="1">
    <citation type="submission" date="2021-06" db="EMBL/GenBank/DDBJ databases">
        <authorList>
            <person name="Kallberg Y."/>
            <person name="Tangrot J."/>
            <person name="Rosling A."/>
        </authorList>
    </citation>
    <scope>NUCLEOTIDE SEQUENCE</scope>
    <source>
        <strain evidence="1">UK204</strain>
    </source>
</reference>
<keyword evidence="2" id="KW-1185">Reference proteome</keyword>
<name>A0A9N9AGT0_9GLOM</name>
<sequence>MSSSLSSNIFSYDYLMSTDHAKKRTLYVLACKSAQYILPYIDLSKKQTNTLSILSILSTLSILNSSTTQLDSDKWIDKNVVTEIHLDILDDNDTLLD</sequence>
<organism evidence="1 2">
    <name type="scientific">Funneliformis caledonium</name>
    <dbReference type="NCBI Taxonomy" id="1117310"/>
    <lineage>
        <taxon>Eukaryota</taxon>
        <taxon>Fungi</taxon>
        <taxon>Fungi incertae sedis</taxon>
        <taxon>Mucoromycota</taxon>
        <taxon>Glomeromycotina</taxon>
        <taxon>Glomeromycetes</taxon>
        <taxon>Glomerales</taxon>
        <taxon>Glomeraceae</taxon>
        <taxon>Funneliformis</taxon>
    </lineage>
</organism>
<accession>A0A9N9AGT0</accession>
<dbReference type="EMBL" id="CAJVPQ010001028">
    <property type="protein sequence ID" value="CAG8527801.1"/>
    <property type="molecule type" value="Genomic_DNA"/>
</dbReference>
<dbReference type="Proteomes" id="UP000789570">
    <property type="component" value="Unassembled WGS sequence"/>
</dbReference>
<dbReference type="AlphaFoldDB" id="A0A9N9AGT0"/>
<gene>
    <name evidence="1" type="ORF">FCALED_LOCUS5024</name>
</gene>
<proteinExistence type="predicted"/>
<evidence type="ECO:0000313" key="1">
    <source>
        <dbReference type="EMBL" id="CAG8527801.1"/>
    </source>
</evidence>